<name>A0ABW6P608_9NOCA</name>
<comment type="caution">
    <text evidence="2">The sequence shown here is derived from an EMBL/GenBank/DDBJ whole genome shotgun (WGS) entry which is preliminary data.</text>
</comment>
<feature type="chain" id="PRO_5047188250" description="Secreted protein" evidence="1">
    <location>
        <begin position="23"/>
        <end position="71"/>
    </location>
</feature>
<dbReference type="RefSeq" id="WP_387396125.1">
    <property type="nucleotide sequence ID" value="NZ_JBIAMT010000003.1"/>
</dbReference>
<reference evidence="2 3" key="1">
    <citation type="submission" date="2024-10" db="EMBL/GenBank/DDBJ databases">
        <title>The Natural Products Discovery Center: Release of the First 8490 Sequenced Strains for Exploring Actinobacteria Biosynthetic Diversity.</title>
        <authorList>
            <person name="Kalkreuter E."/>
            <person name="Kautsar S.A."/>
            <person name="Yang D."/>
            <person name="Bader C.D."/>
            <person name="Teijaro C.N."/>
            <person name="Fluegel L."/>
            <person name="Davis C.M."/>
            <person name="Simpson J.R."/>
            <person name="Lauterbach L."/>
            <person name="Steele A.D."/>
            <person name="Gui C."/>
            <person name="Meng S."/>
            <person name="Li G."/>
            <person name="Viehrig K."/>
            <person name="Ye F."/>
            <person name="Su P."/>
            <person name="Kiefer A.F."/>
            <person name="Nichols A."/>
            <person name="Cepeda A.J."/>
            <person name="Yan W."/>
            <person name="Fan B."/>
            <person name="Jiang Y."/>
            <person name="Adhikari A."/>
            <person name="Zheng C.-J."/>
            <person name="Schuster L."/>
            <person name="Cowan T.M."/>
            <person name="Smanski M.J."/>
            <person name="Chevrette M.G."/>
            <person name="De Carvalho L.P.S."/>
            <person name="Shen B."/>
        </authorList>
    </citation>
    <scope>NUCLEOTIDE SEQUENCE [LARGE SCALE GENOMIC DNA]</scope>
    <source>
        <strain evidence="2 3">NPDC004119</strain>
    </source>
</reference>
<evidence type="ECO:0000256" key="1">
    <source>
        <dbReference type="SAM" id="SignalP"/>
    </source>
</evidence>
<organism evidence="2 3">
    <name type="scientific">Nocardia aobensis</name>
    <dbReference type="NCBI Taxonomy" id="257277"/>
    <lineage>
        <taxon>Bacteria</taxon>
        <taxon>Bacillati</taxon>
        <taxon>Actinomycetota</taxon>
        <taxon>Actinomycetes</taxon>
        <taxon>Mycobacteriales</taxon>
        <taxon>Nocardiaceae</taxon>
        <taxon>Nocardia</taxon>
    </lineage>
</organism>
<gene>
    <name evidence="2" type="ORF">ACFYU5_19265</name>
</gene>
<evidence type="ECO:0000313" key="3">
    <source>
        <dbReference type="Proteomes" id="UP001601442"/>
    </source>
</evidence>
<keyword evidence="1" id="KW-0732">Signal</keyword>
<feature type="signal peptide" evidence="1">
    <location>
        <begin position="1"/>
        <end position="22"/>
    </location>
</feature>
<proteinExistence type="predicted"/>
<evidence type="ECO:0000313" key="2">
    <source>
        <dbReference type="EMBL" id="MFF0498554.1"/>
    </source>
</evidence>
<dbReference type="EMBL" id="JBIAMT010000003">
    <property type="protein sequence ID" value="MFF0498554.1"/>
    <property type="molecule type" value="Genomic_DNA"/>
</dbReference>
<evidence type="ECO:0008006" key="4">
    <source>
        <dbReference type="Google" id="ProtNLM"/>
    </source>
</evidence>
<dbReference type="Proteomes" id="UP001601442">
    <property type="component" value="Unassembled WGS sequence"/>
</dbReference>
<keyword evidence="3" id="KW-1185">Reference proteome</keyword>
<protein>
    <recommendedName>
        <fullName evidence="4">Secreted protein</fullName>
    </recommendedName>
</protein>
<accession>A0ABW6P608</accession>
<sequence length="71" mass="7240">MKRKYALIAAVAAALAFGGVNASVQAQGLAASDTGTDPCMFGEPEDQTYFADGTPAPALPCPLAVIVWGVR</sequence>